<evidence type="ECO:0000256" key="1">
    <source>
        <dbReference type="SAM" id="MobiDB-lite"/>
    </source>
</evidence>
<protein>
    <submittedName>
        <fullName evidence="2">Uncharacterized protein</fullName>
    </submittedName>
</protein>
<dbReference type="EMBL" id="OZ020107">
    <property type="protein sequence ID" value="CAK9259618.1"/>
    <property type="molecule type" value="Genomic_DNA"/>
</dbReference>
<proteinExistence type="predicted"/>
<accession>A0ABP0W0Y5</accession>
<organism evidence="2 3">
    <name type="scientific">Sphagnum jensenii</name>
    <dbReference type="NCBI Taxonomy" id="128206"/>
    <lineage>
        <taxon>Eukaryota</taxon>
        <taxon>Viridiplantae</taxon>
        <taxon>Streptophyta</taxon>
        <taxon>Embryophyta</taxon>
        <taxon>Bryophyta</taxon>
        <taxon>Sphagnophytina</taxon>
        <taxon>Sphagnopsida</taxon>
        <taxon>Sphagnales</taxon>
        <taxon>Sphagnaceae</taxon>
        <taxon>Sphagnum</taxon>
    </lineage>
</organism>
<evidence type="ECO:0000313" key="2">
    <source>
        <dbReference type="EMBL" id="CAK9259618.1"/>
    </source>
</evidence>
<sequence length="104" mass="11881">MTVDVDVDALGEDVVWQEEELGFEDVEEAGEDETEQTQGRLEELRVQPESKRPTRYVGNSERSKRQRHQKQRKATVGTKKLTSFFVPVANGDSSNENNISKQRT</sequence>
<feature type="compositionally biased region" description="Basic residues" evidence="1">
    <location>
        <begin position="64"/>
        <end position="73"/>
    </location>
</feature>
<feature type="compositionally biased region" description="Polar residues" evidence="1">
    <location>
        <begin position="91"/>
        <end position="104"/>
    </location>
</feature>
<feature type="compositionally biased region" description="Basic and acidic residues" evidence="1">
    <location>
        <begin position="40"/>
        <end position="52"/>
    </location>
</feature>
<evidence type="ECO:0000313" key="3">
    <source>
        <dbReference type="Proteomes" id="UP001497444"/>
    </source>
</evidence>
<feature type="region of interest" description="Disordered" evidence="1">
    <location>
        <begin position="18"/>
        <end position="104"/>
    </location>
</feature>
<dbReference type="Proteomes" id="UP001497444">
    <property type="component" value="Chromosome 12"/>
</dbReference>
<keyword evidence="3" id="KW-1185">Reference proteome</keyword>
<reference evidence="2" key="1">
    <citation type="submission" date="2024-02" db="EMBL/GenBank/DDBJ databases">
        <authorList>
            <consortium name="ELIXIR-Norway"/>
            <consortium name="Elixir Norway"/>
        </authorList>
    </citation>
    <scope>NUCLEOTIDE SEQUENCE</scope>
</reference>
<feature type="compositionally biased region" description="Acidic residues" evidence="1">
    <location>
        <begin position="18"/>
        <end position="35"/>
    </location>
</feature>
<name>A0ABP0W0Y5_9BRYO</name>
<gene>
    <name evidence="2" type="ORF">CSSPJE1EN1_LOCUS5096</name>
</gene>